<gene>
    <name evidence="11" type="ORF">LECACI_7A005290</name>
</gene>
<evidence type="ECO:0000313" key="12">
    <source>
        <dbReference type="Proteomes" id="UP001296104"/>
    </source>
</evidence>
<keyword evidence="12" id="KW-1185">Reference proteome</keyword>
<evidence type="ECO:0000256" key="1">
    <source>
        <dbReference type="ARBA" id="ARBA00012513"/>
    </source>
</evidence>
<dbReference type="EMBL" id="CAVMBE010000033">
    <property type="protein sequence ID" value="CAK4029640.1"/>
    <property type="molecule type" value="Genomic_DNA"/>
</dbReference>
<organism evidence="11 12">
    <name type="scientific">Lecanosticta acicola</name>
    <dbReference type="NCBI Taxonomy" id="111012"/>
    <lineage>
        <taxon>Eukaryota</taxon>
        <taxon>Fungi</taxon>
        <taxon>Dikarya</taxon>
        <taxon>Ascomycota</taxon>
        <taxon>Pezizomycotina</taxon>
        <taxon>Dothideomycetes</taxon>
        <taxon>Dothideomycetidae</taxon>
        <taxon>Mycosphaerellales</taxon>
        <taxon>Mycosphaerellaceae</taxon>
        <taxon>Lecanosticta</taxon>
    </lineage>
</organism>
<name>A0AAI8Z0D3_9PEZI</name>
<proteinExistence type="predicted"/>
<dbReference type="PROSITE" id="PS50011">
    <property type="entry name" value="PROTEIN_KINASE_DOM"/>
    <property type="match status" value="1"/>
</dbReference>
<evidence type="ECO:0000256" key="4">
    <source>
        <dbReference type="ARBA" id="ARBA00022741"/>
    </source>
</evidence>
<reference evidence="11" key="1">
    <citation type="submission" date="2023-11" db="EMBL/GenBank/DDBJ databases">
        <authorList>
            <person name="Alioto T."/>
            <person name="Alioto T."/>
            <person name="Gomez Garrido J."/>
        </authorList>
    </citation>
    <scope>NUCLEOTIDE SEQUENCE</scope>
</reference>
<comment type="caution">
    <text evidence="11">The sequence shown here is derived from an EMBL/GenBank/DDBJ whole genome shotgun (WGS) entry which is preliminary data.</text>
</comment>
<keyword evidence="5 11" id="KW-0418">Kinase</keyword>
<dbReference type="GO" id="GO:0005524">
    <property type="term" value="F:ATP binding"/>
    <property type="evidence" value="ECO:0007669"/>
    <property type="project" value="UniProtKB-UniRule"/>
</dbReference>
<accession>A0AAI8Z0D3</accession>
<evidence type="ECO:0000256" key="2">
    <source>
        <dbReference type="ARBA" id="ARBA00022527"/>
    </source>
</evidence>
<evidence type="ECO:0000256" key="6">
    <source>
        <dbReference type="ARBA" id="ARBA00022840"/>
    </source>
</evidence>
<dbReference type="FunFam" id="1.10.510.10:FF:000922">
    <property type="entry name" value="Protein kinase domain protein"/>
    <property type="match status" value="1"/>
</dbReference>
<dbReference type="GO" id="GO:0005737">
    <property type="term" value="C:cytoplasm"/>
    <property type="evidence" value="ECO:0007669"/>
    <property type="project" value="TreeGrafter"/>
</dbReference>
<sequence length="406" mass="47033">MSLFRWLSRSVKRTSTTFSPLRFPTSGFKVYGDDVFFEEEGLEEFRQGLFYPMQLGDTLASRYQVVGKLGFGSTSTVWLARDMQAQRHVVLKVYTRGQAHEEEFELYRTIRQTNPSHPGYPYVASALDTFMIQREGGYAHRCLVQRPMWDSFSALLNRNPSHRFTEELLKAGLQQIFLALDYLHSECKIVHTDIKGDNILQEIEDESILTEFVEKELEHPCPRKFVDGETIYARRSFSQPKRYGRAVLSDFGAAVRGDEKRNHDAQPNIYRSPEVMIKTDWKYPIDIWNVGAMVWDLFEGQHLFHGQDPDGEGYSTRAHLAELIGTLGPPPKEFLRRGKRSHEFFDEQGNFIADVPVAQRSLEEAETRLEGSNKSQFLDFVRGMLQWRPEDRKTAKELLNDSWLNS</sequence>
<feature type="domain" description="Protein kinase" evidence="10">
    <location>
        <begin position="63"/>
        <end position="404"/>
    </location>
</feature>
<dbReference type="PROSITE" id="PS00107">
    <property type="entry name" value="PROTEIN_KINASE_ATP"/>
    <property type="match status" value="1"/>
</dbReference>
<dbReference type="InterPro" id="IPR017441">
    <property type="entry name" value="Protein_kinase_ATP_BS"/>
</dbReference>
<keyword evidence="4 9" id="KW-0547">Nucleotide-binding</keyword>
<dbReference type="GO" id="GO:0005634">
    <property type="term" value="C:nucleus"/>
    <property type="evidence" value="ECO:0007669"/>
    <property type="project" value="TreeGrafter"/>
</dbReference>
<dbReference type="GO" id="GO:0050684">
    <property type="term" value="P:regulation of mRNA processing"/>
    <property type="evidence" value="ECO:0007669"/>
    <property type="project" value="TreeGrafter"/>
</dbReference>
<dbReference type="Proteomes" id="UP001296104">
    <property type="component" value="Unassembled WGS sequence"/>
</dbReference>
<protein>
    <recommendedName>
        <fullName evidence="1">non-specific serine/threonine protein kinase</fullName>
        <ecNumber evidence="1">2.7.11.1</ecNumber>
    </recommendedName>
</protein>
<dbReference type="Gene3D" id="3.30.200.20">
    <property type="entry name" value="Phosphorylase Kinase, domain 1"/>
    <property type="match status" value="1"/>
</dbReference>
<dbReference type="InterPro" id="IPR000719">
    <property type="entry name" value="Prot_kinase_dom"/>
</dbReference>
<evidence type="ECO:0000256" key="8">
    <source>
        <dbReference type="ARBA" id="ARBA00048679"/>
    </source>
</evidence>
<dbReference type="GO" id="GO:0000245">
    <property type="term" value="P:spliceosomal complex assembly"/>
    <property type="evidence" value="ECO:0007669"/>
    <property type="project" value="TreeGrafter"/>
</dbReference>
<evidence type="ECO:0000256" key="7">
    <source>
        <dbReference type="ARBA" id="ARBA00047899"/>
    </source>
</evidence>
<dbReference type="Pfam" id="PF00069">
    <property type="entry name" value="Pkinase"/>
    <property type="match status" value="1"/>
</dbReference>
<evidence type="ECO:0000256" key="9">
    <source>
        <dbReference type="PROSITE-ProRule" id="PRU10141"/>
    </source>
</evidence>
<dbReference type="PANTHER" id="PTHR47634">
    <property type="entry name" value="PROTEIN KINASE DOMAIN-CONTAINING PROTEIN-RELATED"/>
    <property type="match status" value="1"/>
</dbReference>
<feature type="binding site" evidence="9">
    <location>
        <position position="92"/>
    </location>
    <ligand>
        <name>ATP</name>
        <dbReference type="ChEBI" id="CHEBI:30616"/>
    </ligand>
</feature>
<keyword evidence="6 9" id="KW-0067">ATP-binding</keyword>
<dbReference type="Gene3D" id="1.10.510.10">
    <property type="entry name" value="Transferase(Phosphotransferase) domain 1"/>
    <property type="match status" value="1"/>
</dbReference>
<evidence type="ECO:0000259" key="10">
    <source>
        <dbReference type="PROSITE" id="PS50011"/>
    </source>
</evidence>
<dbReference type="PANTHER" id="PTHR47634:SF9">
    <property type="entry name" value="PROTEIN KINASE DOMAIN-CONTAINING PROTEIN-RELATED"/>
    <property type="match status" value="1"/>
</dbReference>
<dbReference type="InterPro" id="IPR011009">
    <property type="entry name" value="Kinase-like_dom_sf"/>
</dbReference>
<comment type="catalytic activity">
    <reaction evidence="7">
        <text>L-threonyl-[protein] + ATP = O-phospho-L-threonyl-[protein] + ADP + H(+)</text>
        <dbReference type="Rhea" id="RHEA:46608"/>
        <dbReference type="Rhea" id="RHEA-COMP:11060"/>
        <dbReference type="Rhea" id="RHEA-COMP:11605"/>
        <dbReference type="ChEBI" id="CHEBI:15378"/>
        <dbReference type="ChEBI" id="CHEBI:30013"/>
        <dbReference type="ChEBI" id="CHEBI:30616"/>
        <dbReference type="ChEBI" id="CHEBI:61977"/>
        <dbReference type="ChEBI" id="CHEBI:456216"/>
        <dbReference type="EC" id="2.7.11.1"/>
    </reaction>
</comment>
<comment type="catalytic activity">
    <reaction evidence="8">
        <text>L-seryl-[protein] + ATP = O-phospho-L-seryl-[protein] + ADP + H(+)</text>
        <dbReference type="Rhea" id="RHEA:17989"/>
        <dbReference type="Rhea" id="RHEA-COMP:9863"/>
        <dbReference type="Rhea" id="RHEA-COMP:11604"/>
        <dbReference type="ChEBI" id="CHEBI:15378"/>
        <dbReference type="ChEBI" id="CHEBI:29999"/>
        <dbReference type="ChEBI" id="CHEBI:30616"/>
        <dbReference type="ChEBI" id="CHEBI:83421"/>
        <dbReference type="ChEBI" id="CHEBI:456216"/>
        <dbReference type="EC" id="2.7.11.1"/>
    </reaction>
</comment>
<dbReference type="InterPro" id="IPR051334">
    <property type="entry name" value="SRPK"/>
</dbReference>
<dbReference type="AlphaFoldDB" id="A0AAI8Z0D3"/>
<dbReference type="GO" id="GO:0004674">
    <property type="term" value="F:protein serine/threonine kinase activity"/>
    <property type="evidence" value="ECO:0007669"/>
    <property type="project" value="UniProtKB-KW"/>
</dbReference>
<dbReference type="SMART" id="SM00220">
    <property type="entry name" value="S_TKc"/>
    <property type="match status" value="1"/>
</dbReference>
<evidence type="ECO:0000256" key="3">
    <source>
        <dbReference type="ARBA" id="ARBA00022679"/>
    </source>
</evidence>
<keyword evidence="2" id="KW-0723">Serine/threonine-protein kinase</keyword>
<evidence type="ECO:0000313" key="11">
    <source>
        <dbReference type="EMBL" id="CAK4029640.1"/>
    </source>
</evidence>
<evidence type="ECO:0000256" key="5">
    <source>
        <dbReference type="ARBA" id="ARBA00022777"/>
    </source>
</evidence>
<dbReference type="EC" id="2.7.11.1" evidence="1"/>
<keyword evidence="3" id="KW-0808">Transferase</keyword>
<dbReference type="SUPFAM" id="SSF56112">
    <property type="entry name" value="Protein kinase-like (PK-like)"/>
    <property type="match status" value="1"/>
</dbReference>